<name>A0ABV0BLE2_9HYPH</name>
<organism evidence="2 3">
    <name type="scientific">Hohaiivirga grylli</name>
    <dbReference type="NCBI Taxonomy" id="3133970"/>
    <lineage>
        <taxon>Bacteria</taxon>
        <taxon>Pseudomonadati</taxon>
        <taxon>Pseudomonadota</taxon>
        <taxon>Alphaproteobacteria</taxon>
        <taxon>Hyphomicrobiales</taxon>
        <taxon>Methylobacteriaceae</taxon>
        <taxon>Hohaiivirga</taxon>
    </lineage>
</organism>
<protein>
    <submittedName>
        <fullName evidence="2">Invasion associated locus B family protein</fullName>
    </submittedName>
</protein>
<dbReference type="EMBL" id="JBBYXI010000002">
    <property type="protein sequence ID" value="MEN3930365.1"/>
    <property type="molecule type" value="Genomic_DNA"/>
</dbReference>
<keyword evidence="1" id="KW-0732">Signal</keyword>
<gene>
    <name evidence="2" type="ORF">WJT86_04720</name>
</gene>
<keyword evidence="3" id="KW-1185">Reference proteome</keyword>
<dbReference type="InterPro" id="IPR010642">
    <property type="entry name" value="Invasion_prot_B"/>
</dbReference>
<dbReference type="InterPro" id="IPR038696">
    <property type="entry name" value="IalB_sf"/>
</dbReference>
<evidence type="ECO:0000256" key="1">
    <source>
        <dbReference type="SAM" id="SignalP"/>
    </source>
</evidence>
<feature type="chain" id="PRO_5045294820" evidence="1">
    <location>
        <begin position="27"/>
        <end position="179"/>
    </location>
</feature>
<reference evidence="2 3" key="1">
    <citation type="submission" date="2024-04" db="EMBL/GenBank/DDBJ databases">
        <title>A novel species isolated from cricket.</title>
        <authorList>
            <person name="Wang H.-C."/>
        </authorList>
    </citation>
    <scope>NUCLEOTIDE SEQUENCE [LARGE SCALE GENOMIC DNA]</scope>
    <source>
        <strain evidence="2 3">WL0021</strain>
    </source>
</reference>
<comment type="caution">
    <text evidence="2">The sequence shown here is derived from an EMBL/GenBank/DDBJ whole genome shotgun (WGS) entry which is preliminary data.</text>
</comment>
<accession>A0ABV0BLE2</accession>
<dbReference type="Gene3D" id="2.60.40.1880">
    <property type="entry name" value="Invasion associated locus B (IalB) protein"/>
    <property type="match status" value="1"/>
</dbReference>
<feature type="signal peptide" evidence="1">
    <location>
        <begin position="1"/>
        <end position="26"/>
    </location>
</feature>
<evidence type="ECO:0000313" key="3">
    <source>
        <dbReference type="Proteomes" id="UP001418637"/>
    </source>
</evidence>
<sequence length="179" mass="18953">MLFRKAIRTLLLGLTLPVLFSASAYAQGAAPGSDMSNGKAYGAWKVKCDTPPGSASERCIVVQNVVDDQSPDITLVVSIYKTADGKSQMMRVVAPLGVLLPSGLGLRIDETDIGRVGFVRCFTSGCAAEVRIEDGLLDQLKNGKTAMFIVFKTPEQGVGVPIVLDGFSAAYDNLPNVAQ</sequence>
<evidence type="ECO:0000313" key="2">
    <source>
        <dbReference type="EMBL" id="MEN3930365.1"/>
    </source>
</evidence>
<dbReference type="Proteomes" id="UP001418637">
    <property type="component" value="Unassembled WGS sequence"/>
</dbReference>
<dbReference type="Pfam" id="PF06776">
    <property type="entry name" value="IalB"/>
    <property type="match status" value="1"/>
</dbReference>
<proteinExistence type="predicted"/>
<dbReference type="RefSeq" id="WP_346336375.1">
    <property type="nucleotide sequence ID" value="NZ_JBBYXI010000002.1"/>
</dbReference>